<proteinExistence type="inferred from homology"/>
<evidence type="ECO:0000256" key="2">
    <source>
        <dbReference type="PIRSR" id="PIRSR000390-1"/>
    </source>
</evidence>
<dbReference type="Proteomes" id="UP000634004">
    <property type="component" value="Unassembled WGS sequence"/>
</dbReference>
<dbReference type="GO" id="GO:0019180">
    <property type="term" value="F:dTDP-4-amino-4,6-dideoxygalactose transaminase activity"/>
    <property type="evidence" value="ECO:0007669"/>
    <property type="project" value="TreeGrafter"/>
</dbReference>
<feature type="active site" description="Proton acceptor" evidence="2">
    <location>
        <position position="193"/>
    </location>
</feature>
<keyword evidence="3 4" id="KW-0663">Pyridoxal phosphate</keyword>
<dbReference type="CDD" id="cd00616">
    <property type="entry name" value="AHBA_syn"/>
    <property type="match status" value="1"/>
</dbReference>
<sequence>MSGALPNSDRGMSVIPFCKAAVTGDEIDHVKTAIASRQLGGDGAFTKKCSAWFREYGNAAALLTPSCTHALEMAAFLINTKPGDEIIMPSYTFVSTANAFVLRGGKIVFVDVDPETINIDPKHIKDAITDRTTAIAPVHYAGMPCQMDEIMAIARAHDLFVIEDAAQGLMSRYDGKPLGTIGDFGAISFHTTKNFTSGGEGGLLFVNNLDFVHRAEVFREKGTDRSAFFRGDIDKYTWRDMGSSMLPSELQMAYLWGQLSGIEALHTRRLSIWNRYYDGLKGLGLQTSKPPTDPRMEHNGHIFFIMSPGDKQTYLEAFKARGIHATSHYEPLHEAEMGKKHGRVSGPMDATNMAKERLIRLPLYVSLTDDEVSHIITSAQEIFS</sequence>
<dbReference type="NCBIfam" id="NF008687">
    <property type="entry name" value="PRK11706.1"/>
    <property type="match status" value="1"/>
</dbReference>
<accession>A0A8J3CP78</accession>
<evidence type="ECO:0000313" key="5">
    <source>
        <dbReference type="EMBL" id="GHA84848.1"/>
    </source>
</evidence>
<comment type="caution">
    <text evidence="5">The sequence shown here is derived from an EMBL/GenBank/DDBJ whole genome shotgun (WGS) entry which is preliminary data.</text>
</comment>
<dbReference type="PANTHER" id="PTHR30244:SF34">
    <property type="entry name" value="DTDP-4-AMINO-4,6-DIDEOXYGALACTOSE TRANSAMINASE"/>
    <property type="match status" value="1"/>
</dbReference>
<organism evidence="5 6">
    <name type="scientific">Algimonas arctica</name>
    <dbReference type="NCBI Taxonomy" id="1479486"/>
    <lineage>
        <taxon>Bacteria</taxon>
        <taxon>Pseudomonadati</taxon>
        <taxon>Pseudomonadota</taxon>
        <taxon>Alphaproteobacteria</taxon>
        <taxon>Maricaulales</taxon>
        <taxon>Robiginitomaculaceae</taxon>
        <taxon>Algimonas</taxon>
    </lineage>
</organism>
<reference evidence="5" key="2">
    <citation type="submission" date="2020-09" db="EMBL/GenBank/DDBJ databases">
        <authorList>
            <person name="Sun Q."/>
            <person name="Kim S."/>
        </authorList>
    </citation>
    <scope>NUCLEOTIDE SEQUENCE</scope>
    <source>
        <strain evidence="5">KCTC 32513</strain>
    </source>
</reference>
<dbReference type="InterPro" id="IPR015421">
    <property type="entry name" value="PyrdxlP-dep_Trfase_major"/>
</dbReference>
<dbReference type="NCBIfam" id="TIGR02379">
    <property type="entry name" value="ECA_wecE"/>
    <property type="match status" value="1"/>
</dbReference>
<evidence type="ECO:0000313" key="6">
    <source>
        <dbReference type="Proteomes" id="UP000634004"/>
    </source>
</evidence>
<dbReference type="EMBL" id="BMZH01000002">
    <property type="protein sequence ID" value="GHA84848.1"/>
    <property type="molecule type" value="Genomic_DNA"/>
</dbReference>
<keyword evidence="6" id="KW-1185">Reference proteome</keyword>
<evidence type="ECO:0000256" key="3">
    <source>
        <dbReference type="PIRSR" id="PIRSR000390-2"/>
    </source>
</evidence>
<dbReference type="GO" id="GO:0030170">
    <property type="term" value="F:pyridoxal phosphate binding"/>
    <property type="evidence" value="ECO:0007669"/>
    <property type="project" value="TreeGrafter"/>
</dbReference>
<dbReference type="InterPro" id="IPR012749">
    <property type="entry name" value="WecE-like"/>
</dbReference>
<reference evidence="5" key="1">
    <citation type="journal article" date="2014" name="Int. J. Syst. Evol. Microbiol.">
        <title>Complete genome sequence of Corynebacterium casei LMG S-19264T (=DSM 44701T), isolated from a smear-ripened cheese.</title>
        <authorList>
            <consortium name="US DOE Joint Genome Institute (JGI-PGF)"/>
            <person name="Walter F."/>
            <person name="Albersmeier A."/>
            <person name="Kalinowski J."/>
            <person name="Ruckert C."/>
        </authorList>
    </citation>
    <scope>NUCLEOTIDE SEQUENCE</scope>
    <source>
        <strain evidence="5">KCTC 32513</strain>
    </source>
</reference>
<dbReference type="AlphaFoldDB" id="A0A8J3CP78"/>
<dbReference type="Pfam" id="PF01041">
    <property type="entry name" value="DegT_DnrJ_EryC1"/>
    <property type="match status" value="1"/>
</dbReference>
<name>A0A8J3CP78_9PROT</name>
<dbReference type="InterPro" id="IPR015424">
    <property type="entry name" value="PyrdxlP-dep_Trfase"/>
</dbReference>
<feature type="modified residue" description="N6-(pyridoxal phosphate)lysine" evidence="3">
    <location>
        <position position="193"/>
    </location>
</feature>
<gene>
    <name evidence="5" type="primary">b3791</name>
    <name evidence="5" type="ORF">GCM10009069_04960</name>
</gene>
<dbReference type="FunFam" id="3.40.640.10:FF:000037">
    <property type="entry name" value="dTDP-4-amino-4,6-dideoxygalactose transaminase"/>
    <property type="match status" value="1"/>
</dbReference>
<dbReference type="PIRSF" id="PIRSF000390">
    <property type="entry name" value="PLP_StrS"/>
    <property type="match status" value="1"/>
</dbReference>
<dbReference type="PANTHER" id="PTHR30244">
    <property type="entry name" value="TRANSAMINASE"/>
    <property type="match status" value="1"/>
</dbReference>
<dbReference type="GO" id="GO:0000271">
    <property type="term" value="P:polysaccharide biosynthetic process"/>
    <property type="evidence" value="ECO:0007669"/>
    <property type="project" value="TreeGrafter"/>
</dbReference>
<protein>
    <submittedName>
        <fullName evidence="5">dTDP-4-amino-4,6-dideoxy-D-glucose transaminase</fullName>
    </submittedName>
</protein>
<dbReference type="Gene3D" id="3.40.640.10">
    <property type="entry name" value="Type I PLP-dependent aspartate aminotransferase-like (Major domain)"/>
    <property type="match status" value="1"/>
</dbReference>
<dbReference type="InterPro" id="IPR000653">
    <property type="entry name" value="DegT/StrS_aminotransferase"/>
</dbReference>
<evidence type="ECO:0000256" key="1">
    <source>
        <dbReference type="ARBA" id="ARBA00037999"/>
    </source>
</evidence>
<dbReference type="SUPFAM" id="SSF53383">
    <property type="entry name" value="PLP-dependent transferases"/>
    <property type="match status" value="1"/>
</dbReference>
<comment type="similarity">
    <text evidence="1 4">Belongs to the DegT/DnrJ/EryC1 family.</text>
</comment>
<evidence type="ECO:0000256" key="4">
    <source>
        <dbReference type="RuleBase" id="RU004508"/>
    </source>
</evidence>